<evidence type="ECO:0000256" key="12">
    <source>
        <dbReference type="ARBA" id="ARBA00047353"/>
    </source>
</evidence>
<comment type="catalytic activity">
    <reaction evidence="12">
        <text>n isopentenyl diphosphate + (2E,6E)-farnesyl diphosphate = a di-trans,poly-cis-polyprenyl diphosphate + n diphosphate</text>
        <dbReference type="Rhea" id="RHEA:53008"/>
        <dbReference type="Rhea" id="RHEA-COMP:19494"/>
        <dbReference type="ChEBI" id="CHEBI:33019"/>
        <dbReference type="ChEBI" id="CHEBI:128769"/>
        <dbReference type="ChEBI" id="CHEBI:136960"/>
        <dbReference type="ChEBI" id="CHEBI:175763"/>
        <dbReference type="EC" id="2.5.1.87"/>
    </reaction>
</comment>
<keyword evidence="6" id="KW-0808">Transferase</keyword>
<organism evidence="15 16">
    <name type="scientific">Polytolypa hystricis (strain UAMH7299)</name>
    <dbReference type="NCBI Taxonomy" id="1447883"/>
    <lineage>
        <taxon>Eukaryota</taxon>
        <taxon>Fungi</taxon>
        <taxon>Dikarya</taxon>
        <taxon>Ascomycota</taxon>
        <taxon>Pezizomycotina</taxon>
        <taxon>Eurotiomycetes</taxon>
        <taxon>Eurotiomycetidae</taxon>
        <taxon>Onygenales</taxon>
        <taxon>Onygenales incertae sedis</taxon>
        <taxon>Polytolypa</taxon>
    </lineage>
</organism>
<evidence type="ECO:0000256" key="1">
    <source>
        <dbReference type="ARBA" id="ARBA00001946"/>
    </source>
</evidence>
<accession>A0A2B7XM14</accession>
<feature type="region of interest" description="Disordered" evidence="13">
    <location>
        <begin position="266"/>
        <end position="312"/>
    </location>
</feature>
<keyword evidence="16" id="KW-1185">Reference proteome</keyword>
<dbReference type="UniPathway" id="UPA00378"/>
<proteinExistence type="inferred from homology"/>
<dbReference type="AlphaFoldDB" id="A0A2B7XM14"/>
<feature type="compositionally biased region" description="Low complexity" evidence="13">
    <location>
        <begin position="275"/>
        <end position="285"/>
    </location>
</feature>
<reference evidence="15 16" key="1">
    <citation type="submission" date="2017-10" db="EMBL/GenBank/DDBJ databases">
        <title>Comparative genomics in systemic dimorphic fungi from Ajellomycetaceae.</title>
        <authorList>
            <person name="Munoz J.F."/>
            <person name="Mcewen J.G."/>
            <person name="Clay O.K."/>
            <person name="Cuomo C.A."/>
        </authorList>
    </citation>
    <scope>NUCLEOTIDE SEQUENCE [LARGE SCALE GENOMIC DNA]</scope>
    <source>
        <strain evidence="15 16">UAMH7299</strain>
    </source>
</reference>
<dbReference type="PANTHER" id="PTHR21528:SF0">
    <property type="entry name" value="DEHYDRODOLICHYL DIPHOSPHATE SYNTHASE COMPLEX SUBUNIT NUS1"/>
    <property type="match status" value="1"/>
</dbReference>
<protein>
    <recommendedName>
        <fullName evidence="5">ditrans,polycis-polyprenyl diphosphate synthase [(2E,6E)-farnesyldiphosphate specific]</fullName>
        <ecNumber evidence="5">2.5.1.87</ecNumber>
    </recommendedName>
</protein>
<evidence type="ECO:0000256" key="9">
    <source>
        <dbReference type="ARBA" id="ARBA00022842"/>
    </source>
</evidence>
<sequence>MVFTKDSPYNRERLRAVQAAPPAERERMLNNYLPDPSTLRRERKEARRSKPKPIRGFIKAKLHYLLYFLITVVFGIYIRFRQGYRAVVDRVLAILYYHHKTPELIKKDVKGLSQLPEHLSMVLTLRKNDDSLDILMDEVAELVAWSSCAGIPMLSVYEKTGVLKSFIPALHKIITTKLSAYYGTPSQQPSLHIYAPHHALYPSSSQQPPSSTPRQNPSNITLLLLSSTDGRETLVDLTKTLAEMAQHGKISPQDISTKLIDAELSEITSPPTPPSDDQSSSAATTNGPETAHPITSTITPLTPAKSSSPSLSASASASAATAATDGTNNSTSDANSIPSSGVVTKFEPDLLLVFGPYIKLDGYPPWQLRLTEIYCTGDKGSIITGGQESVEYHKFLKGLWRFARAEMRFGR</sequence>
<evidence type="ECO:0000256" key="10">
    <source>
        <dbReference type="ARBA" id="ARBA00022989"/>
    </source>
</evidence>
<dbReference type="OrthoDB" id="19639at2759"/>
<comment type="similarity">
    <text evidence="4">Belongs to the UPP synthase family.</text>
</comment>
<keyword evidence="10 14" id="KW-1133">Transmembrane helix</keyword>
<keyword evidence="8" id="KW-0256">Endoplasmic reticulum</keyword>
<comment type="subcellular location">
    <subcellularLocation>
        <location evidence="2">Endoplasmic reticulum membrane</location>
    </subcellularLocation>
</comment>
<dbReference type="Proteomes" id="UP000224634">
    <property type="component" value="Unassembled WGS sequence"/>
</dbReference>
<dbReference type="PANTHER" id="PTHR21528">
    <property type="entry name" value="DEHYDRODOLICHYL DIPHOSPHATE SYNTHASE COMPLEX SUBUNIT NUS1"/>
    <property type="match status" value="1"/>
</dbReference>
<dbReference type="Gene3D" id="3.40.1180.10">
    <property type="entry name" value="Decaprenyl diphosphate synthase-like"/>
    <property type="match status" value="2"/>
</dbReference>
<evidence type="ECO:0000313" key="16">
    <source>
        <dbReference type="Proteomes" id="UP000224634"/>
    </source>
</evidence>
<evidence type="ECO:0000256" key="3">
    <source>
        <dbReference type="ARBA" id="ARBA00004922"/>
    </source>
</evidence>
<evidence type="ECO:0000256" key="8">
    <source>
        <dbReference type="ARBA" id="ARBA00022824"/>
    </source>
</evidence>
<evidence type="ECO:0000256" key="7">
    <source>
        <dbReference type="ARBA" id="ARBA00022692"/>
    </source>
</evidence>
<dbReference type="EMBL" id="PDNA01000152">
    <property type="protein sequence ID" value="PGH09638.1"/>
    <property type="molecule type" value="Genomic_DNA"/>
</dbReference>
<keyword evidence="7 14" id="KW-0812">Transmembrane</keyword>
<evidence type="ECO:0000256" key="5">
    <source>
        <dbReference type="ARBA" id="ARBA00012596"/>
    </source>
</evidence>
<feature type="compositionally biased region" description="Low complexity" evidence="13">
    <location>
        <begin position="299"/>
        <end position="312"/>
    </location>
</feature>
<dbReference type="STRING" id="1447883.A0A2B7XM14"/>
<comment type="caution">
    <text evidence="15">The sequence shown here is derived from an EMBL/GenBank/DDBJ whole genome shotgun (WGS) entry which is preliminary data.</text>
</comment>
<keyword evidence="11 14" id="KW-0472">Membrane</keyword>
<evidence type="ECO:0000256" key="11">
    <source>
        <dbReference type="ARBA" id="ARBA00023136"/>
    </source>
</evidence>
<evidence type="ECO:0000313" key="15">
    <source>
        <dbReference type="EMBL" id="PGH09638.1"/>
    </source>
</evidence>
<evidence type="ECO:0000256" key="2">
    <source>
        <dbReference type="ARBA" id="ARBA00004586"/>
    </source>
</evidence>
<dbReference type="GO" id="GO:0045547">
    <property type="term" value="F:ditrans,polycis-polyprenyl diphosphate synthase [(2E,6E)-farnesyl diphosphate specific] activity"/>
    <property type="evidence" value="ECO:0007669"/>
    <property type="project" value="UniProtKB-EC"/>
</dbReference>
<keyword evidence="9" id="KW-0460">Magnesium</keyword>
<comment type="pathway">
    <text evidence="3">Protein modification; protein glycosylation.</text>
</comment>
<dbReference type="EC" id="2.5.1.87" evidence="5"/>
<evidence type="ECO:0000256" key="14">
    <source>
        <dbReference type="SAM" id="Phobius"/>
    </source>
</evidence>
<evidence type="ECO:0000256" key="6">
    <source>
        <dbReference type="ARBA" id="ARBA00022679"/>
    </source>
</evidence>
<dbReference type="SUPFAM" id="SSF64005">
    <property type="entry name" value="Undecaprenyl diphosphate synthase"/>
    <property type="match status" value="2"/>
</dbReference>
<gene>
    <name evidence="15" type="ORF">AJ80_07667</name>
</gene>
<name>A0A2B7XM14_POLH7</name>
<dbReference type="InterPro" id="IPR036424">
    <property type="entry name" value="UPP_synth-like_sf"/>
</dbReference>
<dbReference type="InterPro" id="IPR038887">
    <property type="entry name" value="Nus1/NgBR"/>
</dbReference>
<dbReference type="GO" id="GO:1904423">
    <property type="term" value="C:dehydrodolichyl diphosphate synthase complex"/>
    <property type="evidence" value="ECO:0007669"/>
    <property type="project" value="InterPro"/>
</dbReference>
<feature type="transmembrane region" description="Helical" evidence="14">
    <location>
        <begin position="62"/>
        <end position="80"/>
    </location>
</feature>
<dbReference type="GO" id="GO:0005789">
    <property type="term" value="C:endoplasmic reticulum membrane"/>
    <property type="evidence" value="ECO:0007669"/>
    <property type="project" value="UniProtKB-SubCell"/>
</dbReference>
<comment type="cofactor">
    <cofactor evidence="1">
        <name>Mg(2+)</name>
        <dbReference type="ChEBI" id="CHEBI:18420"/>
    </cofactor>
</comment>
<evidence type="ECO:0000256" key="4">
    <source>
        <dbReference type="ARBA" id="ARBA00005432"/>
    </source>
</evidence>
<evidence type="ECO:0000256" key="13">
    <source>
        <dbReference type="SAM" id="MobiDB-lite"/>
    </source>
</evidence>